<organism evidence="2 3">
    <name type="scientific">Panicum virgatum</name>
    <name type="common">Blackwell switchgrass</name>
    <dbReference type="NCBI Taxonomy" id="38727"/>
    <lineage>
        <taxon>Eukaryota</taxon>
        <taxon>Viridiplantae</taxon>
        <taxon>Streptophyta</taxon>
        <taxon>Embryophyta</taxon>
        <taxon>Tracheophyta</taxon>
        <taxon>Spermatophyta</taxon>
        <taxon>Magnoliopsida</taxon>
        <taxon>Liliopsida</taxon>
        <taxon>Poales</taxon>
        <taxon>Poaceae</taxon>
        <taxon>PACMAD clade</taxon>
        <taxon>Panicoideae</taxon>
        <taxon>Panicodae</taxon>
        <taxon>Paniceae</taxon>
        <taxon>Panicinae</taxon>
        <taxon>Panicum</taxon>
        <taxon>Panicum sect. Hiantes</taxon>
    </lineage>
</organism>
<dbReference type="Proteomes" id="UP000823388">
    <property type="component" value="Chromosome 9K"/>
</dbReference>
<feature type="region of interest" description="Disordered" evidence="1">
    <location>
        <begin position="1"/>
        <end position="79"/>
    </location>
</feature>
<feature type="compositionally biased region" description="Low complexity" evidence="1">
    <location>
        <begin position="139"/>
        <end position="156"/>
    </location>
</feature>
<name>A0A8T0NYP1_PANVG</name>
<dbReference type="AlphaFoldDB" id="A0A8T0NYP1"/>
<gene>
    <name evidence="2" type="ORF">PVAP13_9KG536126</name>
</gene>
<comment type="caution">
    <text evidence="2">The sequence shown here is derived from an EMBL/GenBank/DDBJ whole genome shotgun (WGS) entry which is preliminary data.</text>
</comment>
<dbReference type="EMBL" id="CM029053">
    <property type="protein sequence ID" value="KAG2553595.1"/>
    <property type="molecule type" value="Genomic_DNA"/>
</dbReference>
<evidence type="ECO:0000256" key="1">
    <source>
        <dbReference type="SAM" id="MobiDB-lite"/>
    </source>
</evidence>
<sequence>MPPLALAVATPGPSDDQIWSAKPPPPPARALSLSIERGRGGGSKAGTRRCRLACPRRSRVAHPSVSSHMPPTPPGGSHVLAQPAAALCWRRGRAQAHGAPPLPSRPSACVHAPPATRPAACAPSGLPQLCTRCGRAQQLSTSLSGTPTAASSSSGP</sequence>
<evidence type="ECO:0000313" key="3">
    <source>
        <dbReference type="Proteomes" id="UP000823388"/>
    </source>
</evidence>
<evidence type="ECO:0000313" key="2">
    <source>
        <dbReference type="EMBL" id="KAG2553595.1"/>
    </source>
</evidence>
<keyword evidence="3" id="KW-1185">Reference proteome</keyword>
<feature type="region of interest" description="Disordered" evidence="1">
    <location>
        <begin position="137"/>
        <end position="156"/>
    </location>
</feature>
<protein>
    <submittedName>
        <fullName evidence="2">Uncharacterized protein</fullName>
    </submittedName>
</protein>
<feature type="region of interest" description="Disordered" evidence="1">
    <location>
        <begin position="95"/>
        <end position="117"/>
    </location>
</feature>
<reference evidence="2" key="1">
    <citation type="submission" date="2020-05" db="EMBL/GenBank/DDBJ databases">
        <title>WGS assembly of Panicum virgatum.</title>
        <authorList>
            <person name="Lovell J.T."/>
            <person name="Jenkins J."/>
            <person name="Shu S."/>
            <person name="Juenger T.E."/>
            <person name="Schmutz J."/>
        </authorList>
    </citation>
    <scope>NUCLEOTIDE SEQUENCE</scope>
    <source>
        <strain evidence="2">AP13</strain>
    </source>
</reference>
<proteinExistence type="predicted"/>
<feature type="compositionally biased region" description="Basic residues" evidence="1">
    <location>
        <begin position="46"/>
        <end position="60"/>
    </location>
</feature>
<accession>A0A8T0NYP1</accession>